<feature type="transmembrane region" description="Helical" evidence="1">
    <location>
        <begin position="232"/>
        <end position="254"/>
    </location>
</feature>
<keyword evidence="1" id="KW-1133">Transmembrane helix</keyword>
<feature type="domain" description="Acyltransferase 3" evidence="2">
    <location>
        <begin position="36"/>
        <end position="384"/>
    </location>
</feature>
<accession>A0A4R0GJV6</accession>
<organism evidence="3 4">
    <name type="scientific">Micromonospora zingiberis</name>
    <dbReference type="NCBI Taxonomy" id="2053011"/>
    <lineage>
        <taxon>Bacteria</taxon>
        <taxon>Bacillati</taxon>
        <taxon>Actinomycetota</taxon>
        <taxon>Actinomycetes</taxon>
        <taxon>Micromonosporales</taxon>
        <taxon>Micromonosporaceae</taxon>
        <taxon>Micromonospora</taxon>
    </lineage>
</organism>
<dbReference type="Pfam" id="PF01757">
    <property type="entry name" value="Acyl_transf_3"/>
    <property type="match status" value="1"/>
</dbReference>
<protein>
    <submittedName>
        <fullName evidence="3">Acyltransferase</fullName>
    </submittedName>
</protein>
<feature type="transmembrane region" description="Helical" evidence="1">
    <location>
        <begin position="365"/>
        <end position="387"/>
    </location>
</feature>
<feature type="transmembrane region" description="Helical" evidence="1">
    <location>
        <begin position="71"/>
        <end position="96"/>
    </location>
</feature>
<dbReference type="GO" id="GO:0000271">
    <property type="term" value="P:polysaccharide biosynthetic process"/>
    <property type="evidence" value="ECO:0007669"/>
    <property type="project" value="TreeGrafter"/>
</dbReference>
<dbReference type="PANTHER" id="PTHR23028:SF53">
    <property type="entry name" value="ACYL_TRANSF_3 DOMAIN-CONTAINING PROTEIN"/>
    <property type="match status" value="1"/>
</dbReference>
<feature type="transmembrane region" description="Helical" evidence="1">
    <location>
        <begin position="192"/>
        <end position="212"/>
    </location>
</feature>
<keyword evidence="1" id="KW-0812">Transmembrane</keyword>
<dbReference type="GO" id="GO:0016020">
    <property type="term" value="C:membrane"/>
    <property type="evidence" value="ECO:0007669"/>
    <property type="project" value="TreeGrafter"/>
</dbReference>
<keyword evidence="4" id="KW-1185">Reference proteome</keyword>
<gene>
    <name evidence="3" type="ORF">E0H26_14215</name>
</gene>
<dbReference type="InterPro" id="IPR002656">
    <property type="entry name" value="Acyl_transf_3_dom"/>
</dbReference>
<dbReference type="InterPro" id="IPR050879">
    <property type="entry name" value="Acyltransferase_3"/>
</dbReference>
<comment type="caution">
    <text evidence="3">The sequence shown here is derived from an EMBL/GenBank/DDBJ whole genome shotgun (WGS) entry which is preliminary data.</text>
</comment>
<evidence type="ECO:0000313" key="3">
    <source>
        <dbReference type="EMBL" id="TCB96772.1"/>
    </source>
</evidence>
<evidence type="ECO:0000256" key="1">
    <source>
        <dbReference type="SAM" id="Phobius"/>
    </source>
</evidence>
<feature type="transmembrane region" description="Helical" evidence="1">
    <location>
        <begin position="290"/>
        <end position="308"/>
    </location>
</feature>
<feature type="transmembrane region" description="Helical" evidence="1">
    <location>
        <begin position="266"/>
        <end position="284"/>
    </location>
</feature>
<dbReference type="OrthoDB" id="9796461at2"/>
<dbReference type="GO" id="GO:0016747">
    <property type="term" value="F:acyltransferase activity, transferring groups other than amino-acyl groups"/>
    <property type="evidence" value="ECO:0007669"/>
    <property type="project" value="InterPro"/>
</dbReference>
<reference evidence="3 4" key="1">
    <citation type="submission" date="2019-02" db="EMBL/GenBank/DDBJ databases">
        <title>Jishengella sp. nov., isolated from a root of Zingiber montanum.</title>
        <authorList>
            <person name="Kuncharoen N."/>
            <person name="Kudo T."/>
            <person name="Masahiro Y."/>
            <person name="Ohkuma M."/>
            <person name="Tanasupawat S."/>
        </authorList>
    </citation>
    <scope>NUCLEOTIDE SEQUENCE [LARGE SCALE GENOMIC DNA]</scope>
    <source>
        <strain evidence="3 4">PLAI 1-1</strain>
    </source>
</reference>
<keyword evidence="1" id="KW-0472">Membrane</keyword>
<evidence type="ECO:0000259" key="2">
    <source>
        <dbReference type="Pfam" id="PF01757"/>
    </source>
</evidence>
<feature type="transmembrane region" description="Helical" evidence="1">
    <location>
        <begin position="320"/>
        <end position="345"/>
    </location>
</feature>
<feature type="transmembrane region" description="Helical" evidence="1">
    <location>
        <begin position="39"/>
        <end position="59"/>
    </location>
</feature>
<keyword evidence="3" id="KW-0012">Acyltransferase</keyword>
<sequence length="408" mass="44974">MHLHIARRPERTAATMTAIDGAATKATTSVPTRLPSLTALRIIAASLVFIGHGLIFPMFRDSNVNEVYGIVAHNAGSVGVAFFFVLSGFVLTWSARSSDSTGAFFRRRFFKIFPNHVVVYLGVLALMLIAGLPVMLGPTLASLPLIQGFLPDPNYHLFAVNGVTWSLSVELLFYALFPVLLPLVNRIRPQRLWLSAGLFTAGAMLLPVIARAALPDGPLTPMSTTLTWTEQWFVYFFPPARLFEFLVGMVMARILLSGRWIGLRTVWPVLLLVAVYVATIPLNLMDGYQSALLIPMSLLITAAAASDVKGRPSLLNNRPMVWLGEISYAFFLVHVHVLFLLHAAVNGQLGVRAAYQPYQFGTFTGIAFLVGVYLVCVLVSWALYALVEKPAMRRWAYGRRVPDSVVPR</sequence>
<feature type="transmembrane region" description="Helical" evidence="1">
    <location>
        <begin position="156"/>
        <end position="180"/>
    </location>
</feature>
<dbReference type="EMBL" id="SJJR01000008">
    <property type="protein sequence ID" value="TCB96772.1"/>
    <property type="molecule type" value="Genomic_DNA"/>
</dbReference>
<dbReference type="PANTHER" id="PTHR23028">
    <property type="entry name" value="ACETYLTRANSFERASE"/>
    <property type="match status" value="1"/>
</dbReference>
<evidence type="ECO:0000313" key="4">
    <source>
        <dbReference type="Proteomes" id="UP000292274"/>
    </source>
</evidence>
<keyword evidence="3" id="KW-0808">Transferase</keyword>
<feature type="transmembrane region" description="Helical" evidence="1">
    <location>
        <begin position="117"/>
        <end position="136"/>
    </location>
</feature>
<dbReference type="Proteomes" id="UP000292274">
    <property type="component" value="Unassembled WGS sequence"/>
</dbReference>
<dbReference type="AlphaFoldDB" id="A0A4R0GJV6"/>
<name>A0A4R0GJV6_9ACTN</name>
<proteinExistence type="predicted"/>